<protein>
    <submittedName>
        <fullName evidence="1">Uncharacterized protein</fullName>
    </submittedName>
</protein>
<gene>
    <name evidence="1" type="ORF">SDC9_145255</name>
</gene>
<reference evidence="1" key="1">
    <citation type="submission" date="2019-08" db="EMBL/GenBank/DDBJ databases">
        <authorList>
            <person name="Kucharzyk K."/>
            <person name="Murdoch R.W."/>
            <person name="Higgins S."/>
            <person name="Loffler F."/>
        </authorList>
    </citation>
    <scope>NUCLEOTIDE SEQUENCE</scope>
</reference>
<dbReference type="EMBL" id="VSSQ01044266">
    <property type="protein sequence ID" value="MPM98074.1"/>
    <property type="molecule type" value="Genomic_DNA"/>
</dbReference>
<comment type="caution">
    <text evidence="1">The sequence shown here is derived from an EMBL/GenBank/DDBJ whole genome shotgun (WGS) entry which is preliminary data.</text>
</comment>
<name>A0A645E7Y7_9ZZZZ</name>
<proteinExistence type="predicted"/>
<dbReference type="AlphaFoldDB" id="A0A645E7Y7"/>
<evidence type="ECO:0000313" key="1">
    <source>
        <dbReference type="EMBL" id="MPM98074.1"/>
    </source>
</evidence>
<sequence>MNDGSFNRVLQWKSAGRKKNDIIVFGFDLTANEQGPYEGEPHLGAFANAFTAVPDKGFFWGEDPWSGEVGAVMGDYLYYPVATDNRYNSGYRLYVKDW</sequence>
<organism evidence="1">
    <name type="scientific">bioreactor metagenome</name>
    <dbReference type="NCBI Taxonomy" id="1076179"/>
    <lineage>
        <taxon>unclassified sequences</taxon>
        <taxon>metagenomes</taxon>
        <taxon>ecological metagenomes</taxon>
    </lineage>
</organism>
<accession>A0A645E7Y7</accession>